<keyword evidence="1" id="KW-1133">Transmembrane helix</keyword>
<dbReference type="PANTHER" id="PTHR34609">
    <property type="entry name" value="GEO08273P1-RELATED"/>
    <property type="match status" value="1"/>
</dbReference>
<dbReference type="EMBL" id="GG666473">
    <property type="protein sequence ID" value="EEN66781.1"/>
    <property type="molecule type" value="Genomic_DNA"/>
</dbReference>
<dbReference type="TCDB" id="2.A.74.2.5">
    <property type="family name" value="the 4 tms multidrug endosomal transporter (met) family"/>
</dbReference>
<reference evidence="2" key="1">
    <citation type="journal article" date="2008" name="Nature">
        <title>The amphioxus genome and the evolution of the chordate karyotype.</title>
        <authorList>
            <consortium name="US DOE Joint Genome Institute (JGI-PGF)"/>
            <person name="Putnam N.H."/>
            <person name="Butts T."/>
            <person name="Ferrier D.E.K."/>
            <person name="Furlong R.F."/>
            <person name="Hellsten U."/>
            <person name="Kawashima T."/>
            <person name="Robinson-Rechavi M."/>
            <person name="Shoguchi E."/>
            <person name="Terry A."/>
            <person name="Yu J.-K."/>
            <person name="Benito-Gutierrez E.L."/>
            <person name="Dubchak I."/>
            <person name="Garcia-Fernandez J."/>
            <person name="Gibson-Brown J.J."/>
            <person name="Grigoriev I.V."/>
            <person name="Horton A.C."/>
            <person name="de Jong P.J."/>
            <person name="Jurka J."/>
            <person name="Kapitonov V.V."/>
            <person name="Kohara Y."/>
            <person name="Kuroki Y."/>
            <person name="Lindquist E."/>
            <person name="Lucas S."/>
            <person name="Osoegawa K."/>
            <person name="Pennacchio L.A."/>
            <person name="Salamov A.A."/>
            <person name="Satou Y."/>
            <person name="Sauka-Spengler T."/>
            <person name="Schmutz J."/>
            <person name="Shin-I T."/>
            <person name="Toyoda A."/>
            <person name="Bronner-Fraser M."/>
            <person name="Fujiyama A."/>
            <person name="Holland L.Z."/>
            <person name="Holland P.W.H."/>
            <person name="Satoh N."/>
            <person name="Rokhsar D.S."/>
        </authorList>
    </citation>
    <scope>NUCLEOTIDE SEQUENCE [LARGE SCALE GENOMIC DNA]</scope>
    <source>
        <strain evidence="2">S238N-H82</strain>
        <tissue evidence="2">Testes</tissue>
    </source>
</reference>
<feature type="transmembrane region" description="Helical" evidence="1">
    <location>
        <begin position="143"/>
        <end position="162"/>
    </location>
</feature>
<dbReference type="PANTHER" id="PTHR34609:SF17">
    <property type="entry name" value="GEO08273P1-RELATED"/>
    <property type="match status" value="1"/>
</dbReference>
<dbReference type="AlphaFoldDB" id="C3XY96"/>
<accession>C3XY96</accession>
<keyword evidence="1" id="KW-0812">Transmembrane</keyword>
<proteinExistence type="predicted"/>
<dbReference type="InterPro" id="IPR053077">
    <property type="entry name" value="MARVEL_domain_protein_3"/>
</dbReference>
<feature type="transmembrane region" description="Helical" evidence="1">
    <location>
        <begin position="246"/>
        <end position="273"/>
    </location>
</feature>
<feature type="transmembrane region" description="Helical" evidence="1">
    <location>
        <begin position="197"/>
        <end position="226"/>
    </location>
</feature>
<evidence type="ECO:0000256" key="1">
    <source>
        <dbReference type="SAM" id="Phobius"/>
    </source>
</evidence>
<protein>
    <submittedName>
        <fullName evidence="2">Uncharacterized protein</fullName>
    </submittedName>
</protein>
<feature type="transmembrane region" description="Helical" evidence="1">
    <location>
        <begin position="168"/>
        <end position="190"/>
    </location>
</feature>
<keyword evidence="1" id="KW-0472">Membrane</keyword>
<feature type="transmembrane region" description="Helical" evidence="1">
    <location>
        <begin position="26"/>
        <end position="48"/>
    </location>
</feature>
<sequence>MAIDLSIPRVQNCCCCGSLKCGTIGIAVVFLIMNLLYVIGTLVALAAFNGEGINAFRVLDAIFDVILIILCIVLIVGAVKGNPLLCRIWIIGTIIFVTAMFILCIVGSSLIGLIDLTQIVTMVRVNNCCGCCDLKSGTISISIVYLVLAIINMVLGIMGVVGTKGAPMYIGVTIDGLMVVLCILLIIGAVKDNHILCMVWVVGAIVWSVLVTIMAIVVSVVVGIAANAAQDIQPDPDDPDINPQAVGAALGLILGVMWAIVAVEVALVIYSAIVVYSHAQNLREGGGCPPPYSQFGGPNVI</sequence>
<evidence type="ECO:0000313" key="2">
    <source>
        <dbReference type="EMBL" id="EEN66781.1"/>
    </source>
</evidence>
<organism>
    <name type="scientific">Branchiostoma floridae</name>
    <name type="common">Florida lancelet</name>
    <name type="synonym">Amphioxus</name>
    <dbReference type="NCBI Taxonomy" id="7739"/>
    <lineage>
        <taxon>Eukaryota</taxon>
        <taxon>Metazoa</taxon>
        <taxon>Chordata</taxon>
        <taxon>Cephalochordata</taxon>
        <taxon>Leptocardii</taxon>
        <taxon>Amphioxiformes</taxon>
        <taxon>Branchiostomatidae</taxon>
        <taxon>Branchiostoma</taxon>
    </lineage>
</organism>
<feature type="transmembrane region" description="Helical" evidence="1">
    <location>
        <begin position="55"/>
        <end position="76"/>
    </location>
</feature>
<dbReference type="InParanoid" id="C3XY96"/>
<name>C3XY96_BRAFL</name>
<gene>
    <name evidence="2" type="ORF">BRAFLDRAFT_126312</name>
</gene>
<feature type="transmembrane region" description="Helical" evidence="1">
    <location>
        <begin position="88"/>
        <end position="114"/>
    </location>
</feature>